<evidence type="ECO:0000256" key="1">
    <source>
        <dbReference type="ARBA" id="ARBA00004496"/>
    </source>
</evidence>
<dbReference type="GO" id="GO:0005524">
    <property type="term" value="F:ATP binding"/>
    <property type="evidence" value="ECO:0007669"/>
    <property type="project" value="UniProtKB-KW"/>
</dbReference>
<evidence type="ECO:0000313" key="12">
    <source>
        <dbReference type="EMBL" id="KNZ53596.1"/>
    </source>
</evidence>
<dbReference type="CDD" id="cd00806">
    <property type="entry name" value="TrpRS_core"/>
    <property type="match status" value="1"/>
</dbReference>
<evidence type="ECO:0000256" key="6">
    <source>
        <dbReference type="ARBA" id="ARBA00022598"/>
    </source>
</evidence>
<comment type="similarity">
    <text evidence="2">Belongs to the class-I aminoacyl-tRNA synthetase family.</text>
</comment>
<dbReference type="EMBL" id="LAVV01008161">
    <property type="protein sequence ID" value="KNZ53596.1"/>
    <property type="molecule type" value="Genomic_DNA"/>
</dbReference>
<dbReference type="STRING" id="27349.A0A0L6UYG8"/>
<keyword evidence="8" id="KW-0067">ATP-binding</keyword>
<dbReference type="Pfam" id="PF00579">
    <property type="entry name" value="tRNA-synt_1b"/>
    <property type="match status" value="1"/>
</dbReference>
<keyword evidence="9" id="KW-0648">Protein biosynthesis</keyword>
<dbReference type="InterPro" id="IPR002306">
    <property type="entry name" value="Trp-tRNA-ligase"/>
</dbReference>
<dbReference type="SUPFAM" id="SSF52374">
    <property type="entry name" value="Nucleotidylyl transferase"/>
    <property type="match status" value="1"/>
</dbReference>
<dbReference type="Gene3D" id="3.40.50.620">
    <property type="entry name" value="HUPs"/>
    <property type="match status" value="1"/>
</dbReference>
<evidence type="ECO:0000256" key="4">
    <source>
        <dbReference type="ARBA" id="ARBA00013782"/>
    </source>
</evidence>
<dbReference type="PANTHER" id="PTHR10055:SF1">
    <property type="entry name" value="TRYPTOPHAN--TRNA LIGASE, CYTOPLASMIC"/>
    <property type="match status" value="1"/>
</dbReference>
<name>A0A0L6UYG8_9BASI</name>
<dbReference type="NCBIfam" id="TIGR00233">
    <property type="entry name" value="trpS"/>
    <property type="match status" value="1"/>
</dbReference>
<dbReference type="FunFam" id="3.40.50.620:FF:000033">
    <property type="entry name" value="tryptophan--tRNA ligase, cytoplasmic"/>
    <property type="match status" value="1"/>
</dbReference>
<evidence type="ECO:0000256" key="11">
    <source>
        <dbReference type="ARBA" id="ARBA00030268"/>
    </source>
</evidence>
<evidence type="ECO:0000256" key="5">
    <source>
        <dbReference type="ARBA" id="ARBA00022490"/>
    </source>
</evidence>
<protein>
    <recommendedName>
        <fullName evidence="4">Tryptophan--tRNA ligase, cytoplasmic</fullName>
        <ecNumber evidence="3">6.1.1.2</ecNumber>
    </recommendedName>
    <alternativeName>
        <fullName evidence="11">Tryptophanyl-tRNA synthetase</fullName>
    </alternativeName>
</protein>
<gene>
    <name evidence="12" type="primary">trpS</name>
    <name evidence="12" type="ORF">VP01_3193g4</name>
</gene>
<keyword evidence="5" id="KW-0963">Cytoplasm</keyword>
<keyword evidence="7" id="KW-0547">Nucleotide-binding</keyword>
<dbReference type="GO" id="GO:0005737">
    <property type="term" value="C:cytoplasm"/>
    <property type="evidence" value="ECO:0007669"/>
    <property type="project" value="UniProtKB-SubCell"/>
</dbReference>
<dbReference type="PRINTS" id="PR01039">
    <property type="entry name" value="TRNASYNTHTRP"/>
</dbReference>
<evidence type="ECO:0000313" key="13">
    <source>
        <dbReference type="Proteomes" id="UP000037035"/>
    </source>
</evidence>
<proteinExistence type="inferred from homology"/>
<dbReference type="OrthoDB" id="10261385at2759"/>
<evidence type="ECO:0000256" key="2">
    <source>
        <dbReference type="ARBA" id="ARBA00005594"/>
    </source>
</evidence>
<dbReference type="InterPro" id="IPR001412">
    <property type="entry name" value="aa-tRNA-synth_I_CS"/>
</dbReference>
<sequence>MTIIHDPAQKLKNERQLQSISDQLSSLELPEPSVITNLQLQEQDQKIIGDRDVKLSSMNMSDPEALVSHESETDRKYATDALQASLASLNLPVPEMMMRANLRADGLSTPGPFPRTDEFGNPCLTPQTEFCPTPNQPSPTLAPTISIDQAQVVDPWDVKGAVVDGVQMEIDYNKLIEQFGTKPITPQQLQRFEMLTQRKLHPLLKRGMFFSHRDLDVILDLYERGKPFYLYTGRGPSTGSMHLGHMVPFIVTQWLQEVFDVPLVIQLTDDEKFLFKSNLSLEDCHKYAFENARDIIACGFKLEKTFIFSDLDYMGGSFYKNVLQISRAITYNQSKATFGFNDTLHNIGKSHFVAIQAAPAISSSFPQIFSTMKNVPCLIPCAIDQDPYFRLTRDVASRIKKAKPCLLLSKFFPALQGPTSKMSSSVDSSAIFMSDTPKQVKTKINKYAFSGGKATVEEHRREGGRTDVDVPYQVRQLKTSVGYLSFFEESDEKLEQIKNRYESGELLTGEIKAICIETLQKMVTEFQETDVSWVCACRGRNRYRMTLSNNSWTPKDPSIPLWFPGTHLQHTHHLHHNTHQKTPFFLFVYVGLSAFKTKQKCLRGAVALIS</sequence>
<evidence type="ECO:0000256" key="3">
    <source>
        <dbReference type="ARBA" id="ARBA00013161"/>
    </source>
</evidence>
<evidence type="ECO:0000256" key="9">
    <source>
        <dbReference type="ARBA" id="ARBA00022917"/>
    </source>
</evidence>
<dbReference type="PANTHER" id="PTHR10055">
    <property type="entry name" value="TRYPTOPHANYL-TRNA SYNTHETASE"/>
    <property type="match status" value="1"/>
</dbReference>
<dbReference type="GO" id="GO:0004830">
    <property type="term" value="F:tryptophan-tRNA ligase activity"/>
    <property type="evidence" value="ECO:0007669"/>
    <property type="project" value="UniProtKB-EC"/>
</dbReference>
<dbReference type="Proteomes" id="UP000037035">
    <property type="component" value="Unassembled WGS sequence"/>
</dbReference>
<accession>A0A0L6UYG8</accession>
<comment type="caution">
    <text evidence="12">The sequence shown here is derived from an EMBL/GenBank/DDBJ whole genome shotgun (WGS) entry which is preliminary data.</text>
</comment>
<keyword evidence="10" id="KW-0030">Aminoacyl-tRNA synthetase</keyword>
<dbReference type="GO" id="GO:0006436">
    <property type="term" value="P:tryptophanyl-tRNA aminoacylation"/>
    <property type="evidence" value="ECO:0007669"/>
    <property type="project" value="InterPro"/>
</dbReference>
<dbReference type="InterPro" id="IPR014729">
    <property type="entry name" value="Rossmann-like_a/b/a_fold"/>
</dbReference>
<evidence type="ECO:0000256" key="10">
    <source>
        <dbReference type="ARBA" id="ARBA00023146"/>
    </source>
</evidence>
<dbReference type="Gene3D" id="1.10.240.10">
    <property type="entry name" value="Tyrosyl-Transfer RNA Synthetase"/>
    <property type="match status" value="1"/>
</dbReference>
<dbReference type="AlphaFoldDB" id="A0A0L6UYG8"/>
<keyword evidence="13" id="KW-1185">Reference proteome</keyword>
<dbReference type="EC" id="6.1.1.2" evidence="3"/>
<dbReference type="PROSITE" id="PS00178">
    <property type="entry name" value="AA_TRNA_LIGASE_I"/>
    <property type="match status" value="1"/>
</dbReference>
<organism evidence="12 13">
    <name type="scientific">Puccinia sorghi</name>
    <dbReference type="NCBI Taxonomy" id="27349"/>
    <lineage>
        <taxon>Eukaryota</taxon>
        <taxon>Fungi</taxon>
        <taxon>Dikarya</taxon>
        <taxon>Basidiomycota</taxon>
        <taxon>Pucciniomycotina</taxon>
        <taxon>Pucciniomycetes</taxon>
        <taxon>Pucciniales</taxon>
        <taxon>Pucciniaceae</taxon>
        <taxon>Puccinia</taxon>
    </lineage>
</organism>
<evidence type="ECO:0000256" key="7">
    <source>
        <dbReference type="ARBA" id="ARBA00022741"/>
    </source>
</evidence>
<reference evidence="12 13" key="1">
    <citation type="submission" date="2015-08" db="EMBL/GenBank/DDBJ databases">
        <title>Next Generation Sequencing and Analysis of the Genome of Puccinia sorghi L Schw, the Causal Agent of Maize Common Rust.</title>
        <authorList>
            <person name="Rochi L."/>
            <person name="Burguener G."/>
            <person name="Darino M."/>
            <person name="Turjanski A."/>
            <person name="Kreff E."/>
            <person name="Dieguez M.J."/>
            <person name="Sacco F."/>
        </authorList>
    </citation>
    <scope>NUCLEOTIDE SEQUENCE [LARGE SCALE GENOMIC DNA]</scope>
    <source>
        <strain evidence="12 13">RO10H11247</strain>
    </source>
</reference>
<evidence type="ECO:0000256" key="8">
    <source>
        <dbReference type="ARBA" id="ARBA00022840"/>
    </source>
</evidence>
<keyword evidence="6 12" id="KW-0436">Ligase</keyword>
<dbReference type="VEuPathDB" id="FungiDB:VP01_3193g4"/>
<dbReference type="InterPro" id="IPR002305">
    <property type="entry name" value="aa-tRNA-synth_Ic"/>
</dbReference>
<comment type="subcellular location">
    <subcellularLocation>
        <location evidence="1">Cytoplasm</location>
    </subcellularLocation>
</comment>